<proteinExistence type="predicted"/>
<evidence type="ECO:0000313" key="1">
    <source>
        <dbReference type="EMBL" id="MFK4272574.1"/>
    </source>
</evidence>
<dbReference type="RefSeq" id="WP_404748869.1">
    <property type="nucleotide sequence ID" value="NZ_JBJDQH010000028.1"/>
</dbReference>
<organism evidence="1 2">
    <name type="scientific">Streptomyces milbemycinicus</name>
    <dbReference type="NCBI Taxonomy" id="476552"/>
    <lineage>
        <taxon>Bacteria</taxon>
        <taxon>Bacillati</taxon>
        <taxon>Actinomycetota</taxon>
        <taxon>Actinomycetes</taxon>
        <taxon>Kitasatosporales</taxon>
        <taxon>Streptomycetaceae</taxon>
        <taxon>Streptomyces</taxon>
    </lineage>
</organism>
<sequence>MPPPTAPTSSTLLRGASDDQVVEQRTAFGAIDSLADAVGALGDRSITQRLDTIERVLFALAPAQGIDPDNAP</sequence>
<evidence type="ECO:0000313" key="2">
    <source>
        <dbReference type="Proteomes" id="UP001620295"/>
    </source>
</evidence>
<gene>
    <name evidence="1" type="ORF">ACI2L5_48005</name>
</gene>
<name>A0ABW8M5S8_9ACTN</name>
<reference evidence="1 2" key="1">
    <citation type="submission" date="2024-11" db="EMBL/GenBank/DDBJ databases">
        <title>The Natural Products Discovery Center: Release of the First 8490 Sequenced Strains for Exploring Actinobacteria Biosynthetic Diversity.</title>
        <authorList>
            <person name="Kalkreuter E."/>
            <person name="Kautsar S.A."/>
            <person name="Yang D."/>
            <person name="Bader C.D."/>
            <person name="Teijaro C.N."/>
            <person name="Fluegel L."/>
            <person name="Davis C.M."/>
            <person name="Simpson J.R."/>
            <person name="Lauterbach L."/>
            <person name="Steele A.D."/>
            <person name="Gui C."/>
            <person name="Meng S."/>
            <person name="Li G."/>
            <person name="Viehrig K."/>
            <person name="Ye F."/>
            <person name="Su P."/>
            <person name="Kiefer A.F."/>
            <person name="Nichols A."/>
            <person name="Cepeda A.J."/>
            <person name="Yan W."/>
            <person name="Fan B."/>
            <person name="Jiang Y."/>
            <person name="Adhikari A."/>
            <person name="Zheng C.-J."/>
            <person name="Schuster L."/>
            <person name="Cowan T.M."/>
            <person name="Smanski M.J."/>
            <person name="Chevrette M.G."/>
            <person name="De Carvalho L.P.S."/>
            <person name="Shen B."/>
        </authorList>
    </citation>
    <scope>NUCLEOTIDE SEQUENCE [LARGE SCALE GENOMIC DNA]</scope>
    <source>
        <strain evidence="1 2">NPDC020863</strain>
    </source>
</reference>
<dbReference type="EMBL" id="JBJDQH010000028">
    <property type="protein sequence ID" value="MFK4272574.1"/>
    <property type="molecule type" value="Genomic_DNA"/>
</dbReference>
<comment type="caution">
    <text evidence="1">The sequence shown here is derived from an EMBL/GenBank/DDBJ whole genome shotgun (WGS) entry which is preliminary data.</text>
</comment>
<protein>
    <submittedName>
        <fullName evidence="1">Uncharacterized protein</fullName>
    </submittedName>
</protein>
<accession>A0ABW8M5S8</accession>
<dbReference type="Proteomes" id="UP001620295">
    <property type="component" value="Unassembled WGS sequence"/>
</dbReference>
<keyword evidence="2" id="KW-1185">Reference proteome</keyword>